<reference evidence="2 3" key="1">
    <citation type="journal article" date="2017" name="Curr. Biol.">
        <title>The Evolution of Venom by Co-option of Single-Copy Genes.</title>
        <authorList>
            <person name="Martinson E.O."/>
            <person name="Mrinalini"/>
            <person name="Kelkar Y.D."/>
            <person name="Chang C.H."/>
            <person name="Werren J.H."/>
        </authorList>
    </citation>
    <scope>NUCLEOTIDE SEQUENCE [LARGE SCALE GENOMIC DNA]</scope>
    <source>
        <strain evidence="2 3">Alberta</strain>
        <tissue evidence="2">Whole body</tissue>
    </source>
</reference>
<evidence type="ECO:0000313" key="2">
    <source>
        <dbReference type="EMBL" id="OXU18073.1"/>
    </source>
</evidence>
<sequence>MNSTCKEPNAREFDSTWYLTRARRVEFFDRVPRLFEYLHTPNHHKYDKVNSNVLYISGHLVTLSSYRWTGNWSPANCFRTCRTTRTESSEIDTVIHGKSISSSSTLSSHRLSSTTTTSPAMPTSTSMQSLPQLASAAMTTAGAAPPTSKRHLALNIIKPRTTTARSRRGPHRSAVSEVRPTSTLKLRIPVTPSHKSKPTAAARQHHQDPTINVTLVNSLLISINKHLYQGIFINL</sequence>
<gene>
    <name evidence="2" type="ORF">TSAR_016996</name>
</gene>
<evidence type="ECO:0000313" key="3">
    <source>
        <dbReference type="Proteomes" id="UP000215335"/>
    </source>
</evidence>
<accession>A0A232EI94</accession>
<organism evidence="2 3">
    <name type="scientific">Trichomalopsis sarcophagae</name>
    <dbReference type="NCBI Taxonomy" id="543379"/>
    <lineage>
        <taxon>Eukaryota</taxon>
        <taxon>Metazoa</taxon>
        <taxon>Ecdysozoa</taxon>
        <taxon>Arthropoda</taxon>
        <taxon>Hexapoda</taxon>
        <taxon>Insecta</taxon>
        <taxon>Pterygota</taxon>
        <taxon>Neoptera</taxon>
        <taxon>Endopterygota</taxon>
        <taxon>Hymenoptera</taxon>
        <taxon>Apocrita</taxon>
        <taxon>Proctotrupomorpha</taxon>
        <taxon>Chalcidoidea</taxon>
        <taxon>Pteromalidae</taxon>
        <taxon>Pteromalinae</taxon>
        <taxon>Trichomalopsis</taxon>
    </lineage>
</organism>
<dbReference type="Proteomes" id="UP000215335">
    <property type="component" value="Unassembled WGS sequence"/>
</dbReference>
<comment type="caution">
    <text evidence="2">The sequence shown here is derived from an EMBL/GenBank/DDBJ whole genome shotgun (WGS) entry which is preliminary data.</text>
</comment>
<feature type="region of interest" description="Disordered" evidence="1">
    <location>
        <begin position="102"/>
        <end position="126"/>
    </location>
</feature>
<dbReference type="AlphaFoldDB" id="A0A232EI94"/>
<proteinExistence type="predicted"/>
<protein>
    <submittedName>
        <fullName evidence="2">Uncharacterized protein</fullName>
    </submittedName>
</protein>
<evidence type="ECO:0000256" key="1">
    <source>
        <dbReference type="SAM" id="MobiDB-lite"/>
    </source>
</evidence>
<dbReference type="EMBL" id="NNAY01004307">
    <property type="protein sequence ID" value="OXU18073.1"/>
    <property type="molecule type" value="Genomic_DNA"/>
</dbReference>
<name>A0A232EI94_9HYME</name>
<keyword evidence="3" id="KW-1185">Reference proteome</keyword>